<evidence type="ECO:0000256" key="3">
    <source>
        <dbReference type="ARBA" id="ARBA00023163"/>
    </source>
</evidence>
<dbReference type="InterPro" id="IPR011991">
    <property type="entry name" value="ArsR-like_HTH"/>
</dbReference>
<dbReference type="InterPro" id="IPR036388">
    <property type="entry name" value="WH-like_DNA-bd_sf"/>
</dbReference>
<gene>
    <name evidence="6" type="ORF">WSS_A12203</name>
</gene>
<evidence type="ECO:0000259" key="5">
    <source>
        <dbReference type="Pfam" id="PF13404"/>
    </source>
</evidence>
<dbReference type="GO" id="GO:0043200">
    <property type="term" value="P:response to amino acid"/>
    <property type="evidence" value="ECO:0007669"/>
    <property type="project" value="TreeGrafter"/>
</dbReference>
<organism evidence="6 7">
    <name type="scientific">Rhodococcus opacus M213</name>
    <dbReference type="NCBI Taxonomy" id="1129896"/>
    <lineage>
        <taxon>Bacteria</taxon>
        <taxon>Bacillati</taxon>
        <taxon>Actinomycetota</taxon>
        <taxon>Actinomycetes</taxon>
        <taxon>Mycobacteriales</taxon>
        <taxon>Nocardiaceae</taxon>
        <taxon>Rhodococcus</taxon>
    </lineage>
</organism>
<dbReference type="Gene3D" id="1.10.10.10">
    <property type="entry name" value="Winged helix-like DNA-binding domain superfamily/Winged helix DNA-binding domain"/>
    <property type="match status" value="2"/>
</dbReference>
<dbReference type="InterPro" id="IPR000485">
    <property type="entry name" value="AsnC-type_HTH_dom"/>
</dbReference>
<dbReference type="PANTHER" id="PTHR30154">
    <property type="entry name" value="LEUCINE-RESPONSIVE REGULATORY PROTEIN"/>
    <property type="match status" value="1"/>
</dbReference>
<accession>K8XYV4</accession>
<dbReference type="SMART" id="SM00344">
    <property type="entry name" value="HTH_ASNC"/>
    <property type="match status" value="2"/>
</dbReference>
<feature type="domain" description="HTH asnC-type" evidence="5">
    <location>
        <begin position="183"/>
        <end position="218"/>
    </location>
</feature>
<reference evidence="6 7" key="1">
    <citation type="journal article" date="2013" name="Genome Announc.">
        <title>Draft Genome Sequence of Rhodococcus opacus Strain M213 Shows a Diverse Catabolic Potential.</title>
        <authorList>
            <person name="Pathak A."/>
            <person name="Green S.J."/>
            <person name="Ogram A."/>
            <person name="Chauhan A."/>
        </authorList>
    </citation>
    <scope>NUCLEOTIDE SEQUENCE [LARGE SCALE GENOMIC DNA]</scope>
    <source>
        <strain evidence="6 7">M213</strain>
    </source>
</reference>
<evidence type="ECO:0000256" key="2">
    <source>
        <dbReference type="ARBA" id="ARBA00023125"/>
    </source>
</evidence>
<dbReference type="SUPFAM" id="SSF54909">
    <property type="entry name" value="Dimeric alpha+beta barrel"/>
    <property type="match status" value="1"/>
</dbReference>
<name>K8XYV4_RHOOP</name>
<keyword evidence="3" id="KW-0804">Transcription</keyword>
<dbReference type="AlphaFoldDB" id="K8XYV4"/>
<comment type="caution">
    <text evidence="6">The sequence shown here is derived from an EMBL/GenBank/DDBJ whole genome shotgun (WGS) entry which is preliminary data.</text>
</comment>
<dbReference type="InterPro" id="IPR019885">
    <property type="entry name" value="Tscrpt_reg_HTH_AsnC-type_CS"/>
</dbReference>
<dbReference type="GO" id="GO:0005829">
    <property type="term" value="C:cytosol"/>
    <property type="evidence" value="ECO:0007669"/>
    <property type="project" value="TreeGrafter"/>
</dbReference>
<dbReference type="PANTHER" id="PTHR30154:SF34">
    <property type="entry name" value="TRANSCRIPTIONAL REGULATOR AZLB"/>
    <property type="match status" value="1"/>
</dbReference>
<dbReference type="InterPro" id="IPR019888">
    <property type="entry name" value="Tscrpt_reg_AsnC-like"/>
</dbReference>
<dbReference type="SUPFAM" id="SSF46785">
    <property type="entry name" value="Winged helix' DNA-binding domain"/>
    <property type="match status" value="2"/>
</dbReference>
<dbReference type="InterPro" id="IPR036390">
    <property type="entry name" value="WH_DNA-bd_sf"/>
</dbReference>
<sequence>MMQNEAVLDEIDYQIAHALQIAPRAPWGAVSEALQVSPVTASRRWDRLVQDGVAWVIAYPGPSLLNAQCSAFVDVTCEPTRREHVTTLLTTVPQVASIQVVAGEQDLFLTVMVADLRALSEWIRNDLSRVDGVRGIRTKIVTRIYGESVRWRLGSLSPMQQHVLSPYVPDTGTMTRPPRADEQRLMTALAPDGRRSAVELAEQIGVSAPTVRKRLDRLVSEGILSVRCEVAHVLNGWPVTATIWARVPAKCLDTVGRDLVEYPEVRVCCGVTGRSNLVLTVWLRHVGDLQLFETRLEKEQPELSIVEREVTLETVKRLGALLDTGGRRVGTVPIEP</sequence>
<evidence type="ECO:0000313" key="6">
    <source>
        <dbReference type="EMBL" id="EKT82445.1"/>
    </source>
</evidence>
<dbReference type="InterPro" id="IPR019887">
    <property type="entry name" value="Tscrpt_reg_AsnC/Lrp_C"/>
</dbReference>
<feature type="domain" description="HTH asnC-type" evidence="5">
    <location>
        <begin position="8"/>
        <end position="48"/>
    </location>
</feature>
<dbReference type="InterPro" id="IPR011008">
    <property type="entry name" value="Dimeric_a/b-barrel"/>
</dbReference>
<evidence type="ECO:0000256" key="1">
    <source>
        <dbReference type="ARBA" id="ARBA00023015"/>
    </source>
</evidence>
<dbReference type="Gene3D" id="3.30.70.920">
    <property type="match status" value="2"/>
</dbReference>
<dbReference type="CDD" id="cd00090">
    <property type="entry name" value="HTH_ARSR"/>
    <property type="match status" value="1"/>
</dbReference>
<keyword evidence="2" id="KW-0238">DNA-binding</keyword>
<evidence type="ECO:0000259" key="4">
    <source>
        <dbReference type="Pfam" id="PF01037"/>
    </source>
</evidence>
<dbReference type="Pfam" id="PF13404">
    <property type="entry name" value="HTH_AsnC-type"/>
    <property type="match status" value="2"/>
</dbReference>
<dbReference type="GO" id="GO:0043565">
    <property type="term" value="F:sequence-specific DNA binding"/>
    <property type="evidence" value="ECO:0007669"/>
    <property type="project" value="InterPro"/>
</dbReference>
<evidence type="ECO:0000313" key="7">
    <source>
        <dbReference type="Proteomes" id="UP000005951"/>
    </source>
</evidence>
<feature type="domain" description="Transcription regulator AsnC/Lrp ligand binding" evidence="4">
    <location>
        <begin position="73"/>
        <end position="143"/>
    </location>
</feature>
<dbReference type="EMBL" id="AJYC02000034">
    <property type="protein sequence ID" value="EKT82445.1"/>
    <property type="molecule type" value="Genomic_DNA"/>
</dbReference>
<dbReference type="Proteomes" id="UP000005951">
    <property type="component" value="Unassembled WGS sequence"/>
</dbReference>
<keyword evidence="1" id="KW-0805">Transcription regulation</keyword>
<proteinExistence type="predicted"/>
<dbReference type="Pfam" id="PF01037">
    <property type="entry name" value="AsnC_trans_reg"/>
    <property type="match status" value="1"/>
</dbReference>
<protein>
    <submittedName>
        <fullName evidence="6">Transcriptional regulator</fullName>
    </submittedName>
</protein>
<dbReference type="PROSITE" id="PS00519">
    <property type="entry name" value="HTH_ASNC_1"/>
    <property type="match status" value="1"/>
</dbReference>